<dbReference type="InterPro" id="IPR041682">
    <property type="entry name" value="AAA_14"/>
</dbReference>
<proteinExistence type="predicted"/>
<dbReference type="SUPFAM" id="SSF52540">
    <property type="entry name" value="P-loop containing nucleoside triphosphate hydrolases"/>
    <property type="match status" value="1"/>
</dbReference>
<dbReference type="Pfam" id="PF13173">
    <property type="entry name" value="AAA_14"/>
    <property type="match status" value="1"/>
</dbReference>
<feature type="domain" description="AAA+ ATPase" evidence="1">
    <location>
        <begin position="31"/>
        <end position="148"/>
    </location>
</feature>
<dbReference type="InterPro" id="IPR027417">
    <property type="entry name" value="P-loop_NTPase"/>
</dbReference>
<accession>A0A096AHL0</accession>
<dbReference type="AlphaFoldDB" id="A0A096AHL0"/>
<evidence type="ECO:0000259" key="1">
    <source>
        <dbReference type="SMART" id="SM00382"/>
    </source>
</evidence>
<comment type="caution">
    <text evidence="2">The sequence shown here is derived from an EMBL/GenBank/DDBJ whole genome shotgun (WGS) entry which is preliminary data.</text>
</comment>
<dbReference type="InterPro" id="IPR003593">
    <property type="entry name" value="AAA+_ATPase"/>
</dbReference>
<dbReference type="RefSeq" id="WP_036884768.1">
    <property type="nucleotide sequence ID" value="NZ_JRNR01000133.1"/>
</dbReference>
<evidence type="ECO:0000313" key="2">
    <source>
        <dbReference type="EMBL" id="KGF46618.1"/>
    </source>
</evidence>
<name>A0A096AHL0_9BACT</name>
<dbReference type="PANTHER" id="PTHR42990">
    <property type="entry name" value="ATPASE"/>
    <property type="match status" value="1"/>
</dbReference>
<dbReference type="PANTHER" id="PTHR42990:SF1">
    <property type="entry name" value="AAA+ ATPASE DOMAIN-CONTAINING PROTEIN"/>
    <property type="match status" value="1"/>
</dbReference>
<dbReference type="EMBL" id="JRNR01000133">
    <property type="protein sequence ID" value="KGF46618.1"/>
    <property type="molecule type" value="Genomic_DNA"/>
</dbReference>
<dbReference type="SMART" id="SM00382">
    <property type="entry name" value="AAA"/>
    <property type="match status" value="1"/>
</dbReference>
<evidence type="ECO:0000313" key="3">
    <source>
        <dbReference type="Proteomes" id="UP000029538"/>
    </source>
</evidence>
<dbReference type="Gene3D" id="3.40.50.300">
    <property type="entry name" value="P-loop containing nucleotide triphosphate hydrolases"/>
    <property type="match status" value="1"/>
</dbReference>
<reference evidence="2 3" key="1">
    <citation type="submission" date="2014-07" db="EMBL/GenBank/DDBJ databases">
        <authorList>
            <person name="McCorrison J."/>
            <person name="Sanka R."/>
            <person name="Torralba M."/>
            <person name="Gillis M."/>
            <person name="Haft D.H."/>
            <person name="Methe B."/>
            <person name="Sutton G."/>
            <person name="Nelson K.E."/>
        </authorList>
    </citation>
    <scope>NUCLEOTIDE SEQUENCE [LARGE SCALE GENOMIC DNA]</scope>
    <source>
        <strain evidence="2 3">DNF00882</strain>
    </source>
</reference>
<organism evidence="2 3">
    <name type="scientific">Prevotella disiens DNF00882</name>
    <dbReference type="NCBI Taxonomy" id="1401075"/>
    <lineage>
        <taxon>Bacteria</taxon>
        <taxon>Pseudomonadati</taxon>
        <taxon>Bacteroidota</taxon>
        <taxon>Bacteroidia</taxon>
        <taxon>Bacteroidales</taxon>
        <taxon>Prevotellaceae</taxon>
        <taxon>Prevotella</taxon>
    </lineage>
</organism>
<gene>
    <name evidence="2" type="ORF">HMPREF0654_11100</name>
</gene>
<protein>
    <submittedName>
        <fullName evidence="2">ATPase AAA</fullName>
    </submittedName>
</protein>
<dbReference type="Proteomes" id="UP000029538">
    <property type="component" value="Unassembled WGS sequence"/>
</dbReference>
<sequence>MNLQLTQYMRTRVESVSTNFHRYLYTKINWKRQMFGLVGPRGVGKTTMFLQYIRENEQEKKMFYATADHIYFSSHTLIELADEFVKEGGQQLFIDEIHKYRNWSVELKNIYDAHPDLMVAFTGSSILDLEKGEADLSRRAPLYHLQGLSFREYLELFKGIKVPTYSIDEIVNQKAALPIAHPLPLFTEYLHRGYYPFGNDPEFLMLMNQIVNQTLEVDIPQFGEMSVATARKLKKLMSLISQSAPFKPVMDKLSNALTVSRNTLPDYFVYMEKAGLITQLRDASGGMRGLGKIEKVYIDNPNLAYSLGGVSTEIGNIRETFFFNQMRVENDVTSSRLSDFEINGMTFEVGGKNKTQKQIRDAKLGFIVKDDIEFGANNIIPLWAFGLNY</sequence>